<evidence type="ECO:0000256" key="1">
    <source>
        <dbReference type="SAM" id="MobiDB-lite"/>
    </source>
</evidence>
<accession>A0ABS5DY80</accession>
<dbReference type="EMBL" id="JAGQDG010000004">
    <property type="protein sequence ID" value="MBQ0936099.1"/>
    <property type="molecule type" value="Genomic_DNA"/>
</dbReference>
<dbReference type="Proteomes" id="UP000672097">
    <property type="component" value="Unassembled WGS sequence"/>
</dbReference>
<evidence type="ECO:0000313" key="2">
    <source>
        <dbReference type="EMBL" id="MBQ0936099.1"/>
    </source>
</evidence>
<dbReference type="RefSeq" id="WP_210809408.1">
    <property type="nucleotide sequence ID" value="NZ_JAGQDG010000004.1"/>
</dbReference>
<protein>
    <submittedName>
        <fullName evidence="2">Uncharacterized protein</fullName>
    </submittedName>
</protein>
<evidence type="ECO:0000313" key="3">
    <source>
        <dbReference type="Proteomes" id="UP000672097"/>
    </source>
</evidence>
<feature type="region of interest" description="Disordered" evidence="1">
    <location>
        <begin position="38"/>
        <end position="59"/>
    </location>
</feature>
<comment type="caution">
    <text evidence="2">The sequence shown here is derived from an EMBL/GenBank/DDBJ whole genome shotgun (WGS) entry which is preliminary data.</text>
</comment>
<reference evidence="2 3" key="1">
    <citation type="submission" date="2021-04" db="EMBL/GenBank/DDBJ databases">
        <title>The genome sequence of type strain Ideonella paludis KCTC 32238.</title>
        <authorList>
            <person name="Liu Y."/>
        </authorList>
    </citation>
    <scope>NUCLEOTIDE SEQUENCE [LARGE SCALE GENOMIC DNA]</scope>
    <source>
        <strain evidence="2 3">KCTC 32238</strain>
    </source>
</reference>
<sequence>MKTLAIAKGELWLHEGTNSPRQIVSAFAREVIERDERSRRTTSWKHAPREQQSGVIPSSSLWGTQQSAAMAPPKFLQACFGANDQTIYYVLKVGEATGLFRQHLDEDREVRLFHRTGFSIDGLAYNPQDQRLVLGVRMHDGTAQLEVYDEDGNLKGAITGGDSQDGHPALVPGSASTIVFQSTGVARHPEHGYVVAASHATVCKLDYRSGQLETLLDDKHFDFIAPKVGSDGTLYAIRRPIEKPPTERASNALLDTVMMPIRLIKAVFGFLNIFSMLYGKEPLRSAGGPRTPELDQDLGRLWLHGRMIELSKVRNDPGHAGHLVPASWELVRQPPGRQLQIVANHVAGFDVLSNGQLLYTNGYELTHWQDGRKTSLGRHELIETVAVR</sequence>
<name>A0ABS5DY80_9BURK</name>
<gene>
    <name evidence="2" type="ORF">KAK11_12240</name>
</gene>
<keyword evidence="3" id="KW-1185">Reference proteome</keyword>
<organism evidence="2 3">
    <name type="scientific">Ideonella paludis</name>
    <dbReference type="NCBI Taxonomy" id="1233411"/>
    <lineage>
        <taxon>Bacteria</taxon>
        <taxon>Pseudomonadati</taxon>
        <taxon>Pseudomonadota</taxon>
        <taxon>Betaproteobacteria</taxon>
        <taxon>Burkholderiales</taxon>
        <taxon>Sphaerotilaceae</taxon>
        <taxon>Ideonella</taxon>
    </lineage>
</organism>
<proteinExistence type="predicted"/>
<dbReference type="SUPFAM" id="SSF82171">
    <property type="entry name" value="DPP6 N-terminal domain-like"/>
    <property type="match status" value="1"/>
</dbReference>
<feature type="compositionally biased region" description="Polar residues" evidence="1">
    <location>
        <begin position="50"/>
        <end position="59"/>
    </location>
</feature>